<feature type="compositionally biased region" description="Basic and acidic residues" evidence="1">
    <location>
        <begin position="179"/>
        <end position="188"/>
    </location>
</feature>
<sequence length="255" mass="30141">MREKSNTAIEAFIFLHVELHTPGLIPLMTQKLRCLCKQKEVKWNGTEEEHDVLLCREILVSQPFKFKERTVERGKIWDEIANRLNNYQTLKFRVNKRSVRERFKLMKEKFKRKIQDEEKASGIDVEPASELEQALEDICALEESLPEEVMDSKQAKAEANKLKAEEIRQKAMESFGQTKAREGQEEPGKKKRRGGNDSIQFLREKSEKELEVRKQELKLKEKEQERLFEQQREMMRLMQSQQQSMMALVSKLVNK</sequence>
<evidence type="ECO:0000256" key="1">
    <source>
        <dbReference type="SAM" id="MobiDB-lite"/>
    </source>
</evidence>
<feature type="region of interest" description="Disordered" evidence="1">
    <location>
        <begin position="173"/>
        <end position="206"/>
    </location>
</feature>
<dbReference type="OrthoDB" id="5973111at2759"/>
<comment type="caution">
    <text evidence="2">The sequence shown here is derived from an EMBL/GenBank/DDBJ whole genome shotgun (WGS) entry which is preliminary data.</text>
</comment>
<accession>A0A2B4S1Z0</accession>
<evidence type="ECO:0000313" key="2">
    <source>
        <dbReference type="EMBL" id="PFX23426.1"/>
    </source>
</evidence>
<gene>
    <name evidence="2" type="ORF">AWC38_SpisGene12043</name>
</gene>
<reference evidence="3" key="1">
    <citation type="journal article" date="2017" name="bioRxiv">
        <title>Comparative analysis of the genomes of Stylophora pistillata and Acropora digitifera provides evidence for extensive differences between species of corals.</title>
        <authorList>
            <person name="Voolstra C.R."/>
            <person name="Li Y."/>
            <person name="Liew Y.J."/>
            <person name="Baumgarten S."/>
            <person name="Zoccola D."/>
            <person name="Flot J.-F."/>
            <person name="Tambutte S."/>
            <person name="Allemand D."/>
            <person name="Aranda M."/>
        </authorList>
    </citation>
    <scope>NUCLEOTIDE SEQUENCE [LARGE SCALE GENOMIC DNA]</scope>
</reference>
<name>A0A2B4S1Z0_STYPI</name>
<dbReference type="PANTHER" id="PTHR33309">
    <property type="entry name" value="KERATIN, ULTRA HIGH-SULFUR MATRIX PROTEIN-LIKE"/>
    <property type="match status" value="1"/>
</dbReference>
<dbReference type="Proteomes" id="UP000225706">
    <property type="component" value="Unassembled WGS sequence"/>
</dbReference>
<keyword evidence="3" id="KW-1185">Reference proteome</keyword>
<dbReference type="PANTHER" id="PTHR33309:SF1">
    <property type="entry name" value="MYB_SANT-LIKE DNA-BINDING DOMAIN-CONTAINING PROTEIN"/>
    <property type="match status" value="1"/>
</dbReference>
<protein>
    <recommendedName>
        <fullName evidence="4">Myb/SANT-like DNA-binding domain-containing protein</fullName>
    </recommendedName>
</protein>
<dbReference type="EMBL" id="LSMT01000208">
    <property type="protein sequence ID" value="PFX23426.1"/>
    <property type="molecule type" value="Genomic_DNA"/>
</dbReference>
<proteinExistence type="predicted"/>
<evidence type="ECO:0000313" key="3">
    <source>
        <dbReference type="Proteomes" id="UP000225706"/>
    </source>
</evidence>
<organism evidence="2 3">
    <name type="scientific">Stylophora pistillata</name>
    <name type="common">Smooth cauliflower coral</name>
    <dbReference type="NCBI Taxonomy" id="50429"/>
    <lineage>
        <taxon>Eukaryota</taxon>
        <taxon>Metazoa</taxon>
        <taxon>Cnidaria</taxon>
        <taxon>Anthozoa</taxon>
        <taxon>Hexacorallia</taxon>
        <taxon>Scleractinia</taxon>
        <taxon>Astrocoeniina</taxon>
        <taxon>Pocilloporidae</taxon>
        <taxon>Stylophora</taxon>
    </lineage>
</organism>
<evidence type="ECO:0008006" key="4">
    <source>
        <dbReference type="Google" id="ProtNLM"/>
    </source>
</evidence>
<dbReference type="AlphaFoldDB" id="A0A2B4S1Z0"/>